<keyword evidence="3 5" id="KW-0347">Helicase</keyword>
<dbReference type="CDD" id="cd17932">
    <property type="entry name" value="DEXQc_UvrD"/>
    <property type="match status" value="1"/>
</dbReference>
<keyword evidence="1 5" id="KW-0547">Nucleotide-binding</keyword>
<evidence type="ECO:0000256" key="2">
    <source>
        <dbReference type="ARBA" id="ARBA00022801"/>
    </source>
</evidence>
<keyword evidence="2 5" id="KW-0378">Hydrolase</keyword>
<dbReference type="InterPro" id="IPR014016">
    <property type="entry name" value="UvrD-like_ATP-bd"/>
</dbReference>
<dbReference type="GO" id="GO:0043138">
    <property type="term" value="F:3'-5' DNA helicase activity"/>
    <property type="evidence" value="ECO:0007669"/>
    <property type="project" value="TreeGrafter"/>
</dbReference>
<sequence length="333" mass="37921">MNNFKEELNDEQYRVVTEGDGPCLVLAGAGSGKTRTITYRVAYLLEQGISPESILLVTFTNKAAQEMKERVAEIMGTTASSSVERKGLPWSGTFHHIAFRILRQYAAVLGYQNNFTILDSEDSRDLLKLCLKGEGVDRKAKRFPNAKVINGMISYARNASLSLSDLIIKRYSQWADMADVFSRIASDYAKRKKEANAMDFDDLLVNLQLLLLQSQSVRERFTKQFHYVLVDEYQDTNKIQAAIVRLMSSHHHNLLVVGDDAQSIYSFRAADIQNILDFEMMYPDTKVFRLETNYRSTPDILDVANDVISHNESQYKKSLRSVRDPFSLPEVHP</sequence>
<dbReference type="Pfam" id="PF00580">
    <property type="entry name" value="UvrD-helicase"/>
    <property type="match status" value="1"/>
</dbReference>
<dbReference type="GO" id="GO:0003677">
    <property type="term" value="F:DNA binding"/>
    <property type="evidence" value="ECO:0007669"/>
    <property type="project" value="InterPro"/>
</dbReference>
<name>A0A2M6P356_9BACT</name>
<dbReference type="AlphaFoldDB" id="A0A2M6P356"/>
<keyword evidence="4 5" id="KW-0067">ATP-binding</keyword>
<dbReference type="PROSITE" id="PS51198">
    <property type="entry name" value="UVRD_HELICASE_ATP_BIND"/>
    <property type="match status" value="1"/>
</dbReference>
<evidence type="ECO:0000313" key="7">
    <source>
        <dbReference type="EMBL" id="PIR77830.1"/>
    </source>
</evidence>
<dbReference type="Gene3D" id="1.10.10.160">
    <property type="match status" value="1"/>
</dbReference>
<evidence type="ECO:0000256" key="5">
    <source>
        <dbReference type="PROSITE-ProRule" id="PRU00560"/>
    </source>
</evidence>
<proteinExistence type="predicted"/>
<dbReference type="Gene3D" id="3.40.50.300">
    <property type="entry name" value="P-loop containing nucleotide triphosphate hydrolases"/>
    <property type="match status" value="2"/>
</dbReference>
<dbReference type="GO" id="GO:0016787">
    <property type="term" value="F:hydrolase activity"/>
    <property type="evidence" value="ECO:0007669"/>
    <property type="project" value="UniProtKB-UniRule"/>
</dbReference>
<dbReference type="InterPro" id="IPR000212">
    <property type="entry name" value="DNA_helicase_UvrD/REP"/>
</dbReference>
<dbReference type="PANTHER" id="PTHR11070">
    <property type="entry name" value="UVRD / RECB / PCRA DNA HELICASE FAMILY MEMBER"/>
    <property type="match status" value="1"/>
</dbReference>
<dbReference type="InterPro" id="IPR027417">
    <property type="entry name" value="P-loop_NTPase"/>
</dbReference>
<feature type="binding site" evidence="5">
    <location>
        <begin position="27"/>
        <end position="34"/>
    </location>
    <ligand>
        <name>ATP</name>
        <dbReference type="ChEBI" id="CHEBI:30616"/>
    </ligand>
</feature>
<accession>A0A2M6P356</accession>
<evidence type="ECO:0000256" key="1">
    <source>
        <dbReference type="ARBA" id="ARBA00022741"/>
    </source>
</evidence>
<gene>
    <name evidence="7" type="ORF">COU30_00340</name>
</gene>
<dbReference type="GO" id="GO:0005524">
    <property type="term" value="F:ATP binding"/>
    <property type="evidence" value="ECO:0007669"/>
    <property type="project" value="UniProtKB-UniRule"/>
</dbReference>
<evidence type="ECO:0000256" key="4">
    <source>
        <dbReference type="ARBA" id="ARBA00022840"/>
    </source>
</evidence>
<dbReference type="InterPro" id="IPR013986">
    <property type="entry name" value="DExx_box_DNA_helicase_dom_sf"/>
</dbReference>
<dbReference type="GO" id="GO:0005829">
    <property type="term" value="C:cytosol"/>
    <property type="evidence" value="ECO:0007669"/>
    <property type="project" value="TreeGrafter"/>
</dbReference>
<feature type="domain" description="UvrD-like helicase ATP-binding" evidence="6">
    <location>
        <begin position="6"/>
        <end position="297"/>
    </location>
</feature>
<dbReference type="EMBL" id="PFBW01000016">
    <property type="protein sequence ID" value="PIR77830.1"/>
    <property type="molecule type" value="Genomic_DNA"/>
</dbReference>
<comment type="caution">
    <text evidence="7">The sequence shown here is derived from an EMBL/GenBank/DDBJ whole genome shotgun (WGS) entry which is preliminary data.</text>
</comment>
<dbReference type="SUPFAM" id="SSF52540">
    <property type="entry name" value="P-loop containing nucleoside triphosphate hydrolases"/>
    <property type="match status" value="1"/>
</dbReference>
<feature type="non-terminal residue" evidence="7">
    <location>
        <position position="333"/>
    </location>
</feature>
<dbReference type="Proteomes" id="UP000228528">
    <property type="component" value="Unassembled WGS sequence"/>
</dbReference>
<evidence type="ECO:0000259" key="6">
    <source>
        <dbReference type="PROSITE" id="PS51198"/>
    </source>
</evidence>
<reference evidence="8" key="1">
    <citation type="submission" date="2017-09" db="EMBL/GenBank/DDBJ databases">
        <title>Depth-based differentiation of microbial function through sediment-hosted aquifers and enrichment of novel symbionts in the deep terrestrial subsurface.</title>
        <authorList>
            <person name="Probst A.J."/>
            <person name="Ladd B."/>
            <person name="Jarett J.K."/>
            <person name="Geller-Mcgrath D.E."/>
            <person name="Sieber C.M.K."/>
            <person name="Emerson J.B."/>
            <person name="Anantharaman K."/>
            <person name="Thomas B.C."/>
            <person name="Malmstrom R."/>
            <person name="Stieglmeier M."/>
            <person name="Klingl A."/>
            <person name="Woyke T."/>
            <person name="Ryan C.M."/>
            <person name="Banfield J.F."/>
        </authorList>
    </citation>
    <scope>NUCLEOTIDE SEQUENCE [LARGE SCALE GENOMIC DNA]</scope>
</reference>
<evidence type="ECO:0000313" key="8">
    <source>
        <dbReference type="Proteomes" id="UP000228528"/>
    </source>
</evidence>
<dbReference type="GO" id="GO:0000725">
    <property type="term" value="P:recombinational repair"/>
    <property type="evidence" value="ECO:0007669"/>
    <property type="project" value="TreeGrafter"/>
</dbReference>
<dbReference type="PANTHER" id="PTHR11070:SF3">
    <property type="entry name" value="DNA 3'-5' HELICASE"/>
    <property type="match status" value="1"/>
</dbReference>
<evidence type="ECO:0000256" key="3">
    <source>
        <dbReference type="ARBA" id="ARBA00022806"/>
    </source>
</evidence>
<protein>
    <submittedName>
        <fullName evidence="7">ATP-dependent DNA helicase</fullName>
    </submittedName>
</protein>
<organism evidence="7 8">
    <name type="scientific">Candidatus Magasanikbacteria bacterium CG10_big_fil_rev_8_21_14_0_10_38_6</name>
    <dbReference type="NCBI Taxonomy" id="1974647"/>
    <lineage>
        <taxon>Bacteria</taxon>
        <taxon>Candidatus Magasanikiibacteriota</taxon>
    </lineage>
</organism>